<dbReference type="SUPFAM" id="SSF53178">
    <property type="entry name" value="Peptidyl-tRNA hydrolase-like"/>
    <property type="match status" value="1"/>
</dbReference>
<reference evidence="1" key="1">
    <citation type="journal article" date="2014" name="Front. Microbiol.">
        <title>High frequency of phylogenetically diverse reductive dehalogenase-homologous genes in deep subseafloor sedimentary metagenomes.</title>
        <authorList>
            <person name="Kawai M."/>
            <person name="Futagami T."/>
            <person name="Toyoda A."/>
            <person name="Takaki Y."/>
            <person name="Nishi S."/>
            <person name="Hori S."/>
            <person name="Arai W."/>
            <person name="Tsubouchi T."/>
            <person name="Morono Y."/>
            <person name="Uchiyama I."/>
            <person name="Ito T."/>
            <person name="Fujiyama A."/>
            <person name="Inagaki F."/>
            <person name="Takami H."/>
        </authorList>
    </citation>
    <scope>NUCLEOTIDE SEQUENCE</scope>
    <source>
        <strain evidence="1">Expedition CK06-06</strain>
    </source>
</reference>
<dbReference type="Gene3D" id="3.40.50.1470">
    <property type="entry name" value="Peptidyl-tRNA hydrolase"/>
    <property type="match status" value="1"/>
</dbReference>
<dbReference type="InterPro" id="IPR001328">
    <property type="entry name" value="Pept_tRNA_hydro"/>
</dbReference>
<sequence>IRVGIGRPTPGGDSTEISEADIIAYVLSDFTPGEKQTITEVIPGVSEAILCLLTEGLMAAMNKYN</sequence>
<dbReference type="Pfam" id="PF01195">
    <property type="entry name" value="Pept_tRNA_hydro"/>
    <property type="match status" value="1"/>
</dbReference>
<evidence type="ECO:0000313" key="1">
    <source>
        <dbReference type="EMBL" id="GAH61802.1"/>
    </source>
</evidence>
<gene>
    <name evidence="1" type="ORF">S03H2_53464</name>
</gene>
<dbReference type="GO" id="GO:0004045">
    <property type="term" value="F:peptidyl-tRNA hydrolase activity"/>
    <property type="evidence" value="ECO:0007669"/>
    <property type="project" value="InterPro"/>
</dbReference>
<dbReference type="EMBL" id="BARU01034034">
    <property type="protein sequence ID" value="GAH61802.1"/>
    <property type="molecule type" value="Genomic_DNA"/>
</dbReference>
<accession>X1GX97</accession>
<protein>
    <recommendedName>
        <fullName evidence="2">Aminoacyl-tRNA hydrolase</fullName>
    </recommendedName>
</protein>
<name>X1GX97_9ZZZZ</name>
<comment type="caution">
    <text evidence="1">The sequence shown here is derived from an EMBL/GenBank/DDBJ whole genome shotgun (WGS) entry which is preliminary data.</text>
</comment>
<feature type="non-terminal residue" evidence="1">
    <location>
        <position position="1"/>
    </location>
</feature>
<organism evidence="1">
    <name type="scientific">marine sediment metagenome</name>
    <dbReference type="NCBI Taxonomy" id="412755"/>
    <lineage>
        <taxon>unclassified sequences</taxon>
        <taxon>metagenomes</taxon>
        <taxon>ecological metagenomes</taxon>
    </lineage>
</organism>
<evidence type="ECO:0008006" key="2">
    <source>
        <dbReference type="Google" id="ProtNLM"/>
    </source>
</evidence>
<dbReference type="AlphaFoldDB" id="X1GX97"/>
<proteinExistence type="predicted"/>
<dbReference type="InterPro" id="IPR036416">
    <property type="entry name" value="Pept_tRNA_hydro_sf"/>
</dbReference>